<dbReference type="Gene3D" id="3.20.20.370">
    <property type="entry name" value="Glycoside hydrolase/deacetylase"/>
    <property type="match status" value="1"/>
</dbReference>
<dbReference type="EMBL" id="JACRTJ010000005">
    <property type="protein sequence ID" value="MBC8597941.1"/>
    <property type="molecule type" value="Genomic_DNA"/>
</dbReference>
<dbReference type="CDD" id="cd10954">
    <property type="entry name" value="CE4_CtAXE_like"/>
    <property type="match status" value="1"/>
</dbReference>
<evidence type="ECO:0000256" key="2">
    <source>
        <dbReference type="ARBA" id="ARBA00022801"/>
    </source>
</evidence>
<organism evidence="4 5">
    <name type="scientific">Enterocloster hominis</name>
    <name type="common">ex Liu et al. 2021</name>
    <dbReference type="NCBI Taxonomy" id="2763663"/>
    <lineage>
        <taxon>Bacteria</taxon>
        <taxon>Bacillati</taxon>
        <taxon>Bacillota</taxon>
        <taxon>Clostridia</taxon>
        <taxon>Lachnospirales</taxon>
        <taxon>Lachnospiraceae</taxon>
        <taxon>Enterocloster</taxon>
    </lineage>
</organism>
<keyword evidence="5" id="KW-1185">Reference proteome</keyword>
<accession>A0ABR7NQU8</accession>
<dbReference type="PANTHER" id="PTHR10587">
    <property type="entry name" value="GLYCOSYL TRANSFERASE-RELATED"/>
    <property type="match status" value="1"/>
</dbReference>
<evidence type="ECO:0000313" key="5">
    <source>
        <dbReference type="Proteomes" id="UP000647491"/>
    </source>
</evidence>
<dbReference type="Pfam" id="PF01522">
    <property type="entry name" value="Polysacc_deac_1"/>
    <property type="match status" value="1"/>
</dbReference>
<evidence type="ECO:0000256" key="1">
    <source>
        <dbReference type="ARBA" id="ARBA00022723"/>
    </source>
</evidence>
<name>A0ABR7NQU8_9FIRM</name>
<reference evidence="4 5" key="1">
    <citation type="submission" date="2020-08" db="EMBL/GenBank/DDBJ databases">
        <title>Genome public.</title>
        <authorList>
            <person name="Liu C."/>
            <person name="Sun Q."/>
        </authorList>
    </citation>
    <scope>NUCLEOTIDE SEQUENCE [LARGE SCALE GENOMIC DNA]</scope>
    <source>
        <strain evidence="4 5">BX10</strain>
    </source>
</reference>
<gene>
    <name evidence="4" type="ORF">H8708_01655</name>
</gene>
<dbReference type="PANTHER" id="PTHR10587:SF133">
    <property type="entry name" value="CHITIN DEACETYLASE 1-RELATED"/>
    <property type="match status" value="1"/>
</dbReference>
<dbReference type="Proteomes" id="UP000647491">
    <property type="component" value="Unassembled WGS sequence"/>
</dbReference>
<dbReference type="InterPro" id="IPR050248">
    <property type="entry name" value="Polysacc_deacetylase_ArnD"/>
</dbReference>
<evidence type="ECO:0000313" key="4">
    <source>
        <dbReference type="EMBL" id="MBC8597941.1"/>
    </source>
</evidence>
<proteinExistence type="predicted"/>
<keyword evidence="2" id="KW-0378">Hydrolase</keyword>
<comment type="caution">
    <text evidence="4">The sequence shown here is derived from an EMBL/GenBank/DDBJ whole genome shotgun (WGS) entry which is preliminary data.</text>
</comment>
<keyword evidence="1" id="KW-0479">Metal-binding</keyword>
<dbReference type="SUPFAM" id="SSF88713">
    <property type="entry name" value="Glycoside hydrolase/deacetylase"/>
    <property type="match status" value="1"/>
</dbReference>
<feature type="domain" description="NodB homology" evidence="3">
    <location>
        <begin position="61"/>
        <end position="235"/>
    </location>
</feature>
<dbReference type="PROSITE" id="PS51677">
    <property type="entry name" value="NODB"/>
    <property type="match status" value="1"/>
</dbReference>
<dbReference type="InterPro" id="IPR011330">
    <property type="entry name" value="Glyco_hydro/deAcase_b/a-brl"/>
</dbReference>
<dbReference type="RefSeq" id="WP_262426749.1">
    <property type="nucleotide sequence ID" value="NZ_JACRTJ010000005.1"/>
</dbReference>
<protein>
    <submittedName>
        <fullName evidence="4">Polysaccharide deacetylase family protein</fullName>
    </submittedName>
</protein>
<dbReference type="InterPro" id="IPR002509">
    <property type="entry name" value="NODB_dom"/>
</dbReference>
<sequence length="243" mass="26809">MDKRLKKMTAIFFLAAAADLFLAAVLLASLARQRAEGAAAPGTGRVVEDGGWDGLGTEEAGAVALTFDDGPNARYTEALLDGLKEREVRASFFLVGQCIEGNEDTVRRMAEEGHLIGVHCMEHRDLTRESEEEAVRQLMDTAAMIGAVTGRMPEYIRPPFGKWSSGLQEAVPMETVLWSVDSLDWKLQDTDRIVQRVLKDTEDGDIILMHDEFQTSVEAAMEIIDNLLAKGYTFVTVDELTID</sequence>
<evidence type="ECO:0000259" key="3">
    <source>
        <dbReference type="PROSITE" id="PS51677"/>
    </source>
</evidence>